<dbReference type="EMBL" id="CAJJDM010000079">
    <property type="protein sequence ID" value="CAD8086128.1"/>
    <property type="molecule type" value="Genomic_DNA"/>
</dbReference>
<gene>
    <name evidence="1" type="ORF">PPRIM_AZ9-3.1.T0760019</name>
</gene>
<dbReference type="AlphaFoldDB" id="A0A8S1N081"/>
<evidence type="ECO:0000313" key="1">
    <source>
        <dbReference type="EMBL" id="CAD8086128.1"/>
    </source>
</evidence>
<protein>
    <submittedName>
        <fullName evidence="1">Uncharacterized protein</fullName>
    </submittedName>
</protein>
<name>A0A8S1N081_PARPR</name>
<dbReference type="Proteomes" id="UP000688137">
    <property type="component" value="Unassembled WGS sequence"/>
</dbReference>
<evidence type="ECO:0000313" key="2">
    <source>
        <dbReference type="Proteomes" id="UP000688137"/>
    </source>
</evidence>
<organism evidence="1 2">
    <name type="scientific">Paramecium primaurelia</name>
    <dbReference type="NCBI Taxonomy" id="5886"/>
    <lineage>
        <taxon>Eukaryota</taxon>
        <taxon>Sar</taxon>
        <taxon>Alveolata</taxon>
        <taxon>Ciliophora</taxon>
        <taxon>Intramacronucleata</taxon>
        <taxon>Oligohymenophorea</taxon>
        <taxon>Peniculida</taxon>
        <taxon>Parameciidae</taxon>
        <taxon>Paramecium</taxon>
    </lineage>
</organism>
<accession>A0A8S1N081</accession>
<reference evidence="1" key="1">
    <citation type="submission" date="2021-01" db="EMBL/GenBank/DDBJ databases">
        <authorList>
            <consortium name="Genoscope - CEA"/>
            <person name="William W."/>
        </authorList>
    </citation>
    <scope>NUCLEOTIDE SEQUENCE</scope>
</reference>
<proteinExistence type="predicted"/>
<sequence>MDYWTLSGGIACRNGWSCRACKQNIYKGQEILVREGRKLRFHFHKGCFQGNGDPRTQNESTYFNQQRYGKISDKAPEVKGQGKWSVSSYGYQPSFK</sequence>
<dbReference type="OMA" id="WSCRACK"/>
<keyword evidence="2" id="KW-1185">Reference proteome</keyword>
<comment type="caution">
    <text evidence="1">The sequence shown here is derived from an EMBL/GenBank/DDBJ whole genome shotgun (WGS) entry which is preliminary data.</text>
</comment>